<proteinExistence type="predicted"/>
<comment type="caution">
    <text evidence="1">The sequence shown here is derived from an EMBL/GenBank/DDBJ whole genome shotgun (WGS) entry which is preliminary data.</text>
</comment>
<dbReference type="Proteomes" id="UP001433268">
    <property type="component" value="Unassembled WGS sequence"/>
</dbReference>
<dbReference type="GeneID" id="92044337"/>
<keyword evidence="2" id="KW-1185">Reference proteome</keyword>
<dbReference type="EMBL" id="JAQQWN010000005">
    <property type="protein sequence ID" value="KAK8085691.1"/>
    <property type="molecule type" value="Genomic_DNA"/>
</dbReference>
<protein>
    <submittedName>
        <fullName evidence="1">Uncharacterized protein</fullName>
    </submittedName>
</protein>
<accession>A0ABR1WQ72</accession>
<evidence type="ECO:0000313" key="1">
    <source>
        <dbReference type="EMBL" id="KAK8085691.1"/>
    </source>
</evidence>
<organism evidence="1 2">
    <name type="scientific">Apiospora hydei</name>
    <dbReference type="NCBI Taxonomy" id="1337664"/>
    <lineage>
        <taxon>Eukaryota</taxon>
        <taxon>Fungi</taxon>
        <taxon>Dikarya</taxon>
        <taxon>Ascomycota</taxon>
        <taxon>Pezizomycotina</taxon>
        <taxon>Sordariomycetes</taxon>
        <taxon>Xylariomycetidae</taxon>
        <taxon>Amphisphaeriales</taxon>
        <taxon>Apiosporaceae</taxon>
        <taxon>Apiospora</taxon>
    </lineage>
</organism>
<gene>
    <name evidence="1" type="ORF">PG997_006962</name>
</gene>
<evidence type="ECO:0000313" key="2">
    <source>
        <dbReference type="Proteomes" id="UP001433268"/>
    </source>
</evidence>
<name>A0ABR1WQ72_9PEZI</name>
<reference evidence="1 2" key="1">
    <citation type="submission" date="2023-01" db="EMBL/GenBank/DDBJ databases">
        <title>Analysis of 21 Apiospora genomes using comparative genomics revels a genus with tremendous synthesis potential of carbohydrate active enzymes and secondary metabolites.</title>
        <authorList>
            <person name="Sorensen T."/>
        </authorList>
    </citation>
    <scope>NUCLEOTIDE SEQUENCE [LARGE SCALE GENOMIC DNA]</scope>
    <source>
        <strain evidence="1 2">CBS 114990</strain>
    </source>
</reference>
<dbReference type="RefSeq" id="XP_066670200.1">
    <property type="nucleotide sequence ID" value="XM_066811277.1"/>
</dbReference>
<sequence length="143" mass="15143">MKPMLLRTRIWRSRGTASLETQPALTAPSEPQQVQLYRPVTEPSGLMESGKKMASPMQSLGLCLIMAASIVLPTGVVDELAVLVAVLFEPALALGQLAEVGGGDLGQRRRELEAQEPGTAAFGSRLFLFGAVALEDRAGLLVG</sequence>